<organism evidence="5 6">
    <name type="scientific">Coemansia guatemalensis</name>
    <dbReference type="NCBI Taxonomy" id="2761395"/>
    <lineage>
        <taxon>Eukaryota</taxon>
        <taxon>Fungi</taxon>
        <taxon>Fungi incertae sedis</taxon>
        <taxon>Zoopagomycota</taxon>
        <taxon>Kickxellomycotina</taxon>
        <taxon>Kickxellomycetes</taxon>
        <taxon>Kickxellales</taxon>
        <taxon>Kickxellaceae</taxon>
        <taxon>Coemansia</taxon>
    </lineage>
</organism>
<dbReference type="InterPro" id="IPR000061">
    <property type="entry name" value="Surp"/>
</dbReference>
<feature type="region of interest" description="Disordered" evidence="3">
    <location>
        <begin position="1"/>
        <end position="32"/>
    </location>
</feature>
<protein>
    <recommendedName>
        <fullName evidence="4">SURP motif domain-containing protein</fullName>
    </recommendedName>
</protein>
<accession>A0A9W8HTV6</accession>
<dbReference type="SUPFAM" id="SSF109905">
    <property type="entry name" value="Surp module (SWAP domain)"/>
    <property type="match status" value="2"/>
</dbReference>
<dbReference type="PROSITE" id="PS50128">
    <property type="entry name" value="SURP"/>
    <property type="match status" value="2"/>
</dbReference>
<evidence type="ECO:0000256" key="1">
    <source>
        <dbReference type="ARBA" id="ARBA00023015"/>
    </source>
</evidence>
<dbReference type="Pfam" id="PF09750">
    <property type="entry name" value="DRY_EERY"/>
    <property type="match status" value="1"/>
</dbReference>
<evidence type="ECO:0000259" key="4">
    <source>
        <dbReference type="PROSITE" id="PS50128"/>
    </source>
</evidence>
<gene>
    <name evidence="5" type="ORF">H4R20_006382</name>
</gene>
<dbReference type="GO" id="GO:0000381">
    <property type="term" value="P:regulation of alternative mRNA splicing, via spliceosome"/>
    <property type="evidence" value="ECO:0007669"/>
    <property type="project" value="TreeGrafter"/>
</dbReference>
<evidence type="ECO:0000313" key="5">
    <source>
        <dbReference type="EMBL" id="KAJ2793949.1"/>
    </source>
</evidence>
<keyword evidence="6" id="KW-1185">Reference proteome</keyword>
<feature type="domain" description="SURP motif" evidence="4">
    <location>
        <begin position="330"/>
        <end position="375"/>
    </location>
</feature>
<evidence type="ECO:0000256" key="3">
    <source>
        <dbReference type="SAM" id="MobiDB-lite"/>
    </source>
</evidence>
<dbReference type="GO" id="GO:0003723">
    <property type="term" value="F:RNA binding"/>
    <property type="evidence" value="ECO:0007669"/>
    <property type="project" value="InterPro"/>
</dbReference>
<dbReference type="InterPro" id="IPR019147">
    <property type="entry name" value="SWAP_N_domain"/>
</dbReference>
<dbReference type="AlphaFoldDB" id="A0A9W8HTV6"/>
<comment type="caution">
    <text evidence="5">The sequence shown here is derived from an EMBL/GenBank/DDBJ whole genome shotgun (WGS) entry which is preliminary data.</text>
</comment>
<dbReference type="PANTHER" id="PTHR15316:SF1">
    <property type="entry name" value="SPLICING FACTOR 3A SUBUNIT 1"/>
    <property type="match status" value="1"/>
</dbReference>
<feature type="domain" description="SURP motif" evidence="4">
    <location>
        <begin position="210"/>
        <end position="256"/>
    </location>
</feature>
<dbReference type="GO" id="GO:0071013">
    <property type="term" value="C:catalytic step 2 spliceosome"/>
    <property type="evidence" value="ECO:0007669"/>
    <property type="project" value="TreeGrafter"/>
</dbReference>
<proteinExistence type="predicted"/>
<dbReference type="InterPro" id="IPR035967">
    <property type="entry name" value="SWAP/Surp_sf"/>
</dbReference>
<dbReference type="InterPro" id="IPR045146">
    <property type="entry name" value="SF3A1"/>
</dbReference>
<dbReference type="GO" id="GO:0071004">
    <property type="term" value="C:U2-type prespliceosome"/>
    <property type="evidence" value="ECO:0007669"/>
    <property type="project" value="TreeGrafter"/>
</dbReference>
<reference evidence="5" key="1">
    <citation type="submission" date="2022-07" db="EMBL/GenBank/DDBJ databases">
        <title>Phylogenomic reconstructions and comparative analyses of Kickxellomycotina fungi.</title>
        <authorList>
            <person name="Reynolds N.K."/>
            <person name="Stajich J.E."/>
            <person name="Barry K."/>
            <person name="Grigoriev I.V."/>
            <person name="Crous P."/>
            <person name="Smith M.E."/>
        </authorList>
    </citation>
    <scope>NUCLEOTIDE SEQUENCE</scope>
    <source>
        <strain evidence="5">NRRL 1565</strain>
    </source>
</reference>
<dbReference type="SMART" id="SM00648">
    <property type="entry name" value="SWAP"/>
    <property type="match status" value="2"/>
</dbReference>
<feature type="region of interest" description="Disordered" evidence="3">
    <location>
        <begin position="400"/>
        <end position="422"/>
    </location>
</feature>
<feature type="compositionally biased region" description="Low complexity" evidence="3">
    <location>
        <begin position="400"/>
        <end position="409"/>
    </location>
</feature>
<keyword evidence="2" id="KW-0804">Transcription</keyword>
<dbReference type="GO" id="GO:0005686">
    <property type="term" value="C:U2 snRNP"/>
    <property type="evidence" value="ECO:0007669"/>
    <property type="project" value="TreeGrafter"/>
</dbReference>
<evidence type="ECO:0000256" key="2">
    <source>
        <dbReference type="ARBA" id="ARBA00023163"/>
    </source>
</evidence>
<dbReference type="Gene3D" id="1.10.10.790">
    <property type="entry name" value="Surp module"/>
    <property type="match status" value="2"/>
</dbReference>
<dbReference type="Pfam" id="PF01805">
    <property type="entry name" value="Surp"/>
    <property type="match status" value="2"/>
</dbReference>
<dbReference type="OrthoDB" id="447637at2759"/>
<dbReference type="GO" id="GO:0045292">
    <property type="term" value="P:mRNA cis splicing, via spliceosome"/>
    <property type="evidence" value="ECO:0007669"/>
    <property type="project" value="InterPro"/>
</dbReference>
<name>A0A9W8HTV6_9FUNG</name>
<evidence type="ECO:0000313" key="6">
    <source>
        <dbReference type="Proteomes" id="UP001140094"/>
    </source>
</evidence>
<dbReference type="EMBL" id="JANBUO010002706">
    <property type="protein sequence ID" value="KAJ2793949.1"/>
    <property type="molecule type" value="Genomic_DNA"/>
</dbReference>
<dbReference type="PANTHER" id="PTHR15316">
    <property type="entry name" value="SPLICEOSOME ASSOCIATED PROTEIN 114/SWAP SPLICING FACTOR-RELATED"/>
    <property type="match status" value="1"/>
</dbReference>
<feature type="region of interest" description="Disordered" evidence="3">
    <location>
        <begin position="144"/>
        <end position="165"/>
    </location>
</feature>
<sequence length="439" mass="48081">MDPHMVRQQARRERLHSRHKMQGDEHAAADDYSSTPPCEDLIVFGYSAHIFHPLAPACSKADLIELEADNDAKVDRYDIRHLLLHQSSDTSDHCAVGIVALPDPGLNATRFAALENGVVPECEVFHMAPEERRAYIASIGQKKDVQQESGTTPVRSGAALRYDDNGQPITISTNDNGSEPCDEQDGEGFDLPFAVPDQMAAPRTQRHFGIVEHTARFIAEQPVDRAAQMEIMIQGKQGTNPDFAFLNRGSDLHPFYQHLLWLMRTGLYAYGEQDDSSSSESEHEVGLPESAAAVHAGNSQEQLACSQPPSSPTCPVEIPEDLLIPADRDLIDKVAGLVAKTPSPASFERKLRVEKAAVSASYAFLSPFDAANAYYTFRRDCLIGGADGAAVEKAVVRAQQHNQQAAAPQVDPPSPGGAQEALQAKRRRLAVEFLRKRRS</sequence>
<dbReference type="Proteomes" id="UP001140094">
    <property type="component" value="Unassembled WGS sequence"/>
</dbReference>
<keyword evidence="1" id="KW-0805">Transcription regulation</keyword>